<feature type="non-terminal residue" evidence="2">
    <location>
        <position position="1"/>
    </location>
</feature>
<accession>A0ABW1TX92</accession>
<feature type="domain" description="DUF11" evidence="1">
    <location>
        <begin position="455"/>
        <end position="562"/>
    </location>
</feature>
<protein>
    <recommendedName>
        <fullName evidence="1">DUF11 domain-containing protein</fullName>
    </recommendedName>
</protein>
<dbReference type="InterPro" id="IPR047589">
    <property type="entry name" value="DUF11_rpt"/>
</dbReference>
<dbReference type="InterPro" id="IPR051172">
    <property type="entry name" value="Chlamydia_OmcB"/>
</dbReference>
<dbReference type="Proteomes" id="UP001596270">
    <property type="component" value="Unassembled WGS sequence"/>
</dbReference>
<dbReference type="SUPFAM" id="SSF49478">
    <property type="entry name" value="Cna protein B-type domain"/>
    <property type="match status" value="1"/>
</dbReference>
<dbReference type="PANTHER" id="PTHR34819">
    <property type="entry name" value="LARGE CYSTEINE-RICH PERIPLASMIC PROTEIN OMCB"/>
    <property type="match status" value="1"/>
</dbReference>
<sequence>STTVLGTATTGALNDTNPANNTATFSVGSIAQADVTTKVSVPATVSASVVVSGTVSFGNIGFSPGLNVGGTVTFPVGIQIQGLPAGANTTTVAGLPAIVFPSSMAGLGTVNPSVTTTFTYTFRTPGLTGTYSVTSTVATTTPETNTANNVSTAAMTLGSVPRNAVLSGRVFQDVQKNKIFDPGIDLPIANFRVEVIQVTGSATTVIGSATTGVDGLYSIMGLPPGTGYGVRFFDESSNAIYGTPFNQQLLTLLGNTSTGTNSLTTAITPGPATPLSSLIENVTLYAGDNVQQQNLPLDPSGVVYDSVSRQPLAGATVKLVYEGPGAFNPATQTLGGTDTVLTGANGLYQFFFLNNPPAGIYRLDVTPPGGYAPPQAVQGGVAPAQGVLNAAPGITLVQPQPTAPAVGVNGAAPVVGLVGGVGTQYFLRLQLNFPGFIEVVNNNIPLDPPIASGALLVSKTGNKTVAELGDSVQYTVRIRNTTMGSISNIKLQDMLPAGFRYILGTSRLAGVALANPAGGVGRELTFDIGTIAGQATAELTYFVRLGVGSQQGDGINRATVVSPVRSNTALFKVNVQGGVFSNEGCITGKVYIDCDGNAMQNNSGGSREIGIPGVRLVMLDGSFIITDSEGKYSVCGVKSQTHVVKVDRTTLPKGSRLVPSSNRNAGVGDSIFVDLKGGELARADFIEGSCSPEVLDQVKARRAQGGVSGPEAERALPLRIENRPGEVPQQILPATRQQNLFPVIPGVVR</sequence>
<dbReference type="EMBL" id="JBHSRS010000074">
    <property type="protein sequence ID" value="MFC6282259.1"/>
    <property type="molecule type" value="Genomic_DNA"/>
</dbReference>
<dbReference type="Pfam" id="PF01345">
    <property type="entry name" value="DUF11"/>
    <property type="match status" value="1"/>
</dbReference>
<evidence type="ECO:0000313" key="3">
    <source>
        <dbReference type="Proteomes" id="UP001596270"/>
    </source>
</evidence>
<dbReference type="Gene3D" id="2.60.40.10">
    <property type="entry name" value="Immunoglobulins"/>
    <property type="match status" value="2"/>
</dbReference>
<dbReference type="InterPro" id="IPR001434">
    <property type="entry name" value="OmcB-like_DUF11"/>
</dbReference>
<keyword evidence="3" id="KW-1185">Reference proteome</keyword>
<dbReference type="Gene3D" id="2.60.40.1120">
    <property type="entry name" value="Carboxypeptidase-like, regulatory domain"/>
    <property type="match status" value="1"/>
</dbReference>
<reference evidence="3" key="1">
    <citation type="journal article" date="2019" name="Int. J. Syst. Evol. Microbiol.">
        <title>The Global Catalogue of Microorganisms (GCM) 10K type strain sequencing project: providing services to taxonomists for standard genome sequencing and annotation.</title>
        <authorList>
            <consortium name="The Broad Institute Genomics Platform"/>
            <consortium name="The Broad Institute Genome Sequencing Center for Infectious Disease"/>
            <person name="Wu L."/>
            <person name="Ma J."/>
        </authorList>
    </citation>
    <scope>NUCLEOTIDE SEQUENCE [LARGE SCALE GENOMIC DNA]</scope>
    <source>
        <strain evidence="3">CCUG 39402</strain>
    </source>
</reference>
<comment type="caution">
    <text evidence="2">The sequence shown here is derived from an EMBL/GenBank/DDBJ whole genome shotgun (WGS) entry which is preliminary data.</text>
</comment>
<dbReference type="InterPro" id="IPR013783">
    <property type="entry name" value="Ig-like_fold"/>
</dbReference>
<dbReference type="PANTHER" id="PTHR34819:SF3">
    <property type="entry name" value="CELL SURFACE PROTEIN"/>
    <property type="match status" value="1"/>
</dbReference>
<organism evidence="2 3">
    <name type="scientific">Polaromonas aquatica</name>
    <dbReference type="NCBI Taxonomy" id="332657"/>
    <lineage>
        <taxon>Bacteria</taxon>
        <taxon>Pseudomonadati</taxon>
        <taxon>Pseudomonadota</taxon>
        <taxon>Betaproteobacteria</taxon>
        <taxon>Burkholderiales</taxon>
        <taxon>Comamonadaceae</taxon>
        <taxon>Polaromonas</taxon>
    </lineage>
</organism>
<evidence type="ECO:0000259" key="1">
    <source>
        <dbReference type="Pfam" id="PF01345"/>
    </source>
</evidence>
<gene>
    <name evidence="2" type="ORF">ACFQND_13605</name>
</gene>
<dbReference type="SUPFAM" id="SSF117074">
    <property type="entry name" value="Hypothetical protein PA1324"/>
    <property type="match status" value="1"/>
</dbReference>
<dbReference type="NCBIfam" id="TIGR01451">
    <property type="entry name" value="B_ant_repeat"/>
    <property type="match status" value="1"/>
</dbReference>
<evidence type="ECO:0000313" key="2">
    <source>
        <dbReference type="EMBL" id="MFC6282259.1"/>
    </source>
</evidence>
<proteinExistence type="predicted"/>
<name>A0ABW1TX92_9BURK</name>